<name>A0AAV6UU78_9ARAC</name>
<sequence>MSARTDAVTTSSPTHMRRRLQKSQDLAVDASMTCYFITHAQRTTKKAIFEMCSLEMSLYITTYAQMAHDLRCDV</sequence>
<dbReference type="AlphaFoldDB" id="A0AAV6UU78"/>
<dbReference type="EMBL" id="JAFNEN010000288">
    <property type="protein sequence ID" value="KAG8186811.1"/>
    <property type="molecule type" value="Genomic_DNA"/>
</dbReference>
<proteinExistence type="predicted"/>
<dbReference type="Proteomes" id="UP000827092">
    <property type="component" value="Unassembled WGS sequence"/>
</dbReference>
<keyword evidence="3" id="KW-1185">Reference proteome</keyword>
<evidence type="ECO:0000256" key="1">
    <source>
        <dbReference type="SAM" id="MobiDB-lite"/>
    </source>
</evidence>
<protein>
    <submittedName>
        <fullName evidence="2">Uncharacterized protein</fullName>
    </submittedName>
</protein>
<reference evidence="2 3" key="1">
    <citation type="journal article" date="2022" name="Nat. Ecol. Evol.">
        <title>A masculinizing supergene underlies an exaggerated male reproductive morph in a spider.</title>
        <authorList>
            <person name="Hendrickx F."/>
            <person name="De Corte Z."/>
            <person name="Sonet G."/>
            <person name="Van Belleghem S.M."/>
            <person name="Kostlbacher S."/>
            <person name="Vangestel C."/>
        </authorList>
    </citation>
    <scope>NUCLEOTIDE SEQUENCE [LARGE SCALE GENOMIC DNA]</scope>
    <source>
        <strain evidence="2">W744_W776</strain>
    </source>
</reference>
<accession>A0AAV6UU78</accession>
<comment type="caution">
    <text evidence="2">The sequence shown here is derived from an EMBL/GenBank/DDBJ whole genome shotgun (WGS) entry which is preliminary data.</text>
</comment>
<gene>
    <name evidence="2" type="ORF">JTE90_020489</name>
</gene>
<feature type="region of interest" description="Disordered" evidence="1">
    <location>
        <begin position="1"/>
        <end position="20"/>
    </location>
</feature>
<evidence type="ECO:0000313" key="2">
    <source>
        <dbReference type="EMBL" id="KAG8186811.1"/>
    </source>
</evidence>
<evidence type="ECO:0000313" key="3">
    <source>
        <dbReference type="Proteomes" id="UP000827092"/>
    </source>
</evidence>
<organism evidence="2 3">
    <name type="scientific">Oedothorax gibbosus</name>
    <dbReference type="NCBI Taxonomy" id="931172"/>
    <lineage>
        <taxon>Eukaryota</taxon>
        <taxon>Metazoa</taxon>
        <taxon>Ecdysozoa</taxon>
        <taxon>Arthropoda</taxon>
        <taxon>Chelicerata</taxon>
        <taxon>Arachnida</taxon>
        <taxon>Araneae</taxon>
        <taxon>Araneomorphae</taxon>
        <taxon>Entelegynae</taxon>
        <taxon>Araneoidea</taxon>
        <taxon>Linyphiidae</taxon>
        <taxon>Erigoninae</taxon>
        <taxon>Oedothorax</taxon>
    </lineage>
</organism>